<keyword evidence="4" id="KW-1185">Reference proteome</keyword>
<dbReference type="Proteomes" id="UP001595776">
    <property type="component" value="Unassembled WGS sequence"/>
</dbReference>
<feature type="signal peptide" evidence="1">
    <location>
        <begin position="1"/>
        <end position="23"/>
    </location>
</feature>
<organism evidence="3 4">
    <name type="scientific">Kordiimonas lipolytica</name>
    <dbReference type="NCBI Taxonomy" id="1662421"/>
    <lineage>
        <taxon>Bacteria</taxon>
        <taxon>Pseudomonadati</taxon>
        <taxon>Pseudomonadota</taxon>
        <taxon>Alphaproteobacteria</taxon>
        <taxon>Kordiimonadales</taxon>
        <taxon>Kordiimonadaceae</taxon>
        <taxon>Kordiimonas</taxon>
    </lineage>
</organism>
<proteinExistence type="predicted"/>
<dbReference type="CDD" id="cd07563">
    <property type="entry name" value="Peptidase_S41_IRBP"/>
    <property type="match status" value="1"/>
</dbReference>
<dbReference type="SUPFAM" id="SSF52096">
    <property type="entry name" value="ClpP/crotonase"/>
    <property type="match status" value="1"/>
</dbReference>
<dbReference type="Gene3D" id="3.30.750.44">
    <property type="match status" value="1"/>
</dbReference>
<dbReference type="SMART" id="SM00245">
    <property type="entry name" value="TSPc"/>
    <property type="match status" value="1"/>
</dbReference>
<protein>
    <submittedName>
        <fullName evidence="3">S41 family peptidase</fullName>
        <ecNumber evidence="3">3.4.-.-</ecNumber>
    </submittedName>
</protein>
<feature type="chain" id="PRO_5046871034" evidence="1">
    <location>
        <begin position="24"/>
        <end position="455"/>
    </location>
</feature>
<dbReference type="InterPro" id="IPR029045">
    <property type="entry name" value="ClpP/crotonase-like_dom_sf"/>
</dbReference>
<name>A0ABV8UFB9_9PROT</name>
<evidence type="ECO:0000256" key="1">
    <source>
        <dbReference type="SAM" id="SignalP"/>
    </source>
</evidence>
<dbReference type="InterPro" id="IPR005151">
    <property type="entry name" value="Tail-specific_protease"/>
</dbReference>
<evidence type="ECO:0000259" key="2">
    <source>
        <dbReference type="SMART" id="SM00245"/>
    </source>
</evidence>
<dbReference type="PANTHER" id="PTHR11261">
    <property type="entry name" value="INTERPHOTORECEPTOR RETINOID-BINDING PROTEIN"/>
    <property type="match status" value="1"/>
</dbReference>
<dbReference type="EMBL" id="JBHSCR010000017">
    <property type="protein sequence ID" value="MFC4349407.1"/>
    <property type="molecule type" value="Genomic_DNA"/>
</dbReference>
<accession>A0ABV8UFB9</accession>
<dbReference type="Pfam" id="PF03572">
    <property type="entry name" value="Peptidase_S41"/>
    <property type="match status" value="1"/>
</dbReference>
<dbReference type="Gene3D" id="3.90.226.10">
    <property type="entry name" value="2-enoyl-CoA Hydratase, Chain A, domain 1"/>
    <property type="match status" value="1"/>
</dbReference>
<evidence type="ECO:0000313" key="3">
    <source>
        <dbReference type="EMBL" id="MFC4349407.1"/>
    </source>
</evidence>
<comment type="caution">
    <text evidence="3">The sequence shown here is derived from an EMBL/GenBank/DDBJ whole genome shotgun (WGS) entry which is preliminary data.</text>
</comment>
<dbReference type="RefSeq" id="WP_068146417.1">
    <property type="nucleotide sequence ID" value="NZ_JBHSCR010000017.1"/>
</dbReference>
<feature type="domain" description="Tail specific protease" evidence="2">
    <location>
        <begin position="211"/>
        <end position="428"/>
    </location>
</feature>
<dbReference type="EC" id="3.4.-.-" evidence="3"/>
<dbReference type="GO" id="GO:0016787">
    <property type="term" value="F:hydrolase activity"/>
    <property type="evidence" value="ECO:0007669"/>
    <property type="project" value="UniProtKB-KW"/>
</dbReference>
<keyword evidence="1" id="KW-0732">Signal</keyword>
<dbReference type="PANTHER" id="PTHR11261:SF3">
    <property type="entry name" value="RETINOL-BINDING PROTEIN 3"/>
    <property type="match status" value="1"/>
</dbReference>
<evidence type="ECO:0000313" key="4">
    <source>
        <dbReference type="Proteomes" id="UP001595776"/>
    </source>
</evidence>
<keyword evidence="3" id="KW-0378">Hydrolase</keyword>
<gene>
    <name evidence="3" type="ORF">ACFO5Q_16260</name>
</gene>
<sequence length="455" mass="49273">MSRSAFLIPFLMMVILCSAAATAADLDGVWQTEGYGYLFDVNGADVTIYETTPISCLRSGLVPGALEVLNDDEVEARFPVSLPGFIDADMEVWPGPDASKRFHRTDTNTFMTATRLTKLPELCTADAPAAPGDTVAVFMETFKAHYPFFSEGQSGWQVPDTGDIATDQQLFDYLTGLMAPLEDAHTALVAPSLDAMYFGAEGASRSVPEEDRARGFEIVDNRYLRSPLAPYGRGMLGYAELARGIGYLRIHGFSDFSAAGTPDANLAAFERALDDFFDPIHGLAGLVIDLRDNVGGSDALAIALAKRLVEEEYVAYTKQAYLGVEGDTGWTDEAATWVQPSDRESFWGPVVVLTGPDSISAAETFLMALMARTPEATRIGDNTRGAFADMLPRILPNGWLFALPNERYLDAGGVSYDRSGIPPHIRVPVFTDEDLAAGRDSALDAALKMLTTKAR</sequence>
<reference evidence="4" key="1">
    <citation type="journal article" date="2019" name="Int. J. Syst. Evol. Microbiol.">
        <title>The Global Catalogue of Microorganisms (GCM) 10K type strain sequencing project: providing services to taxonomists for standard genome sequencing and annotation.</title>
        <authorList>
            <consortium name="The Broad Institute Genomics Platform"/>
            <consortium name="The Broad Institute Genome Sequencing Center for Infectious Disease"/>
            <person name="Wu L."/>
            <person name="Ma J."/>
        </authorList>
    </citation>
    <scope>NUCLEOTIDE SEQUENCE [LARGE SCALE GENOMIC DNA]</scope>
    <source>
        <strain evidence="4">CGMCC 1.15304</strain>
    </source>
</reference>